<reference evidence="8 9" key="1">
    <citation type="submission" date="2014-07" db="EMBL/GenBank/DDBJ databases">
        <title>Biosystematic studies on Modestobacter strains isolated from extreme hyper-arid desert soil and from historic building.</title>
        <authorList>
            <person name="Bukarasam K."/>
            <person name="Bull A."/>
            <person name="Girard G."/>
            <person name="van Wezel G."/>
            <person name="Goodfellow M."/>
        </authorList>
    </citation>
    <scope>NUCLEOTIDE SEQUENCE [LARGE SCALE GENOMIC DNA]</scope>
    <source>
        <strain evidence="8 9">KNN45-2b</strain>
    </source>
</reference>
<evidence type="ECO:0000256" key="2">
    <source>
        <dbReference type="ARBA" id="ARBA00022475"/>
    </source>
</evidence>
<protein>
    <submittedName>
        <fullName evidence="8">Membrane protein</fullName>
    </submittedName>
</protein>
<feature type="transmembrane region" description="Helical" evidence="6">
    <location>
        <begin position="514"/>
        <end position="534"/>
    </location>
</feature>
<keyword evidence="9" id="KW-1185">Reference proteome</keyword>
<dbReference type="GO" id="GO:0005886">
    <property type="term" value="C:plasma membrane"/>
    <property type="evidence" value="ECO:0007669"/>
    <property type="project" value="UniProtKB-SubCell"/>
</dbReference>
<dbReference type="InterPro" id="IPR004869">
    <property type="entry name" value="MMPL_dom"/>
</dbReference>
<comment type="caution">
    <text evidence="8">The sequence shown here is derived from an EMBL/GenBank/DDBJ whole genome shotgun (WGS) entry which is preliminary data.</text>
</comment>
<feature type="transmembrane region" description="Helical" evidence="6">
    <location>
        <begin position="541"/>
        <end position="562"/>
    </location>
</feature>
<dbReference type="EMBL" id="JPMX01000092">
    <property type="protein sequence ID" value="KGH44974.1"/>
    <property type="molecule type" value="Genomic_DNA"/>
</dbReference>
<gene>
    <name evidence="8" type="ORF">IN07_20000</name>
</gene>
<evidence type="ECO:0000256" key="4">
    <source>
        <dbReference type="ARBA" id="ARBA00022989"/>
    </source>
</evidence>
<organism evidence="8 9">
    <name type="scientific">Modestobacter caceresii</name>
    <dbReference type="NCBI Taxonomy" id="1522368"/>
    <lineage>
        <taxon>Bacteria</taxon>
        <taxon>Bacillati</taxon>
        <taxon>Actinomycetota</taxon>
        <taxon>Actinomycetes</taxon>
        <taxon>Geodermatophilales</taxon>
        <taxon>Geodermatophilaceae</taxon>
        <taxon>Modestobacter</taxon>
    </lineage>
</organism>
<dbReference type="PANTHER" id="PTHR33406:SF13">
    <property type="entry name" value="MEMBRANE PROTEIN YDFJ"/>
    <property type="match status" value="1"/>
</dbReference>
<evidence type="ECO:0000259" key="7">
    <source>
        <dbReference type="PROSITE" id="PS50156"/>
    </source>
</evidence>
<feature type="transmembrane region" description="Helical" evidence="6">
    <location>
        <begin position="275"/>
        <end position="301"/>
    </location>
</feature>
<keyword evidence="4 6" id="KW-1133">Transmembrane helix</keyword>
<feature type="transmembrane region" description="Helical" evidence="6">
    <location>
        <begin position="627"/>
        <end position="646"/>
    </location>
</feature>
<evidence type="ECO:0000313" key="9">
    <source>
        <dbReference type="Proteomes" id="UP000029713"/>
    </source>
</evidence>
<evidence type="ECO:0000256" key="5">
    <source>
        <dbReference type="ARBA" id="ARBA00023136"/>
    </source>
</evidence>
<dbReference type="PROSITE" id="PS50156">
    <property type="entry name" value="SSD"/>
    <property type="match status" value="1"/>
</dbReference>
<keyword evidence="3 6" id="KW-0812">Transmembrane</keyword>
<feature type="transmembrane region" description="Helical" evidence="6">
    <location>
        <begin position="228"/>
        <end position="248"/>
    </location>
</feature>
<feature type="transmembrane region" description="Helical" evidence="6">
    <location>
        <begin position="20"/>
        <end position="42"/>
    </location>
</feature>
<dbReference type="Pfam" id="PF03176">
    <property type="entry name" value="MMPL"/>
    <property type="match status" value="2"/>
</dbReference>
<comment type="subcellular location">
    <subcellularLocation>
        <location evidence="1">Cell membrane</location>
        <topology evidence="1">Multi-pass membrane protein</topology>
    </subcellularLocation>
</comment>
<evidence type="ECO:0000313" key="8">
    <source>
        <dbReference type="EMBL" id="KGH44974.1"/>
    </source>
</evidence>
<feature type="transmembrane region" description="Helical" evidence="6">
    <location>
        <begin position="363"/>
        <end position="381"/>
    </location>
</feature>
<dbReference type="STRING" id="1522368.IN07_20000"/>
<dbReference type="OrthoDB" id="3445880at2"/>
<accession>A0A098Y3C3</accession>
<feature type="transmembrane region" description="Helical" evidence="6">
    <location>
        <begin position="177"/>
        <end position="198"/>
    </location>
</feature>
<feature type="transmembrane region" description="Helical" evidence="6">
    <location>
        <begin position="652"/>
        <end position="672"/>
    </location>
</feature>
<feature type="domain" description="SSD" evidence="7">
    <location>
        <begin position="195"/>
        <end position="326"/>
    </location>
</feature>
<sequence>MNGWIRRIGTASARRPKRTIGAWALLAALVVALSSTLGGAYLDDLTVRGSDSAAATELLEQGFPEAAVGSAVAVFAAPEGELLTGYRDDVEATLVQLRAVERVTAVTEPFASGAVSPDGQIGFADIVMDAPSGELGPEPAEALAAALAPARDAGLTAEVGGEAVFLNTEPEPSGAEAVGVLVALVVLVVAFGTVVAALVPIALALIAVAAGLSGITLLAGAMDVSTSGPVIAAMVGLGVGIDYALFLVSRYRENRIAGQDNATALSAAMGTSGTAVFFAGVTVVLAMAALVLTGMGVLASIGLATSLVVLFAVATALTLLPALLSLLGDRIDAGRVVGRRRPARPVEATVWWRLSHRISARPWPYLVVASLLLLTLAAPALSMKTGFPDAGDAPVGTTHRQAHDLLTEGFGPGINAPLLVVADLSGSGLGVDDVPLLAERIAADPGIGSVAEARLSTDGDTAVLTALPTTAPADPATARTLERIRSSAPDGVHVTGQAALAIDLDTSLSSTLPLLLGSVLAASFLLLVVVFRSVTVALKAVVMNLLSIGAAYGVVVAVFQWGWLGGLIGLEGTYLIASPLPAIFFAVLFGLSMDYEVFLVSRIREAYDASGDNVEAVARGLASSARVITCGALIMTAVFLSFVATPEPFVKMIGLGLAVAIALDATVVRMVLVPATMALLGKANWWLPGWLDRLLPVVRVEGEVEATPARVPVPVG</sequence>
<dbReference type="Proteomes" id="UP000029713">
    <property type="component" value="Unassembled WGS sequence"/>
</dbReference>
<dbReference type="RefSeq" id="WP_036339108.1">
    <property type="nucleotide sequence ID" value="NZ_JPMX01000092.1"/>
</dbReference>
<evidence type="ECO:0000256" key="3">
    <source>
        <dbReference type="ARBA" id="ARBA00022692"/>
    </source>
</evidence>
<dbReference type="SUPFAM" id="SSF82866">
    <property type="entry name" value="Multidrug efflux transporter AcrB transmembrane domain"/>
    <property type="match status" value="2"/>
</dbReference>
<feature type="transmembrane region" description="Helical" evidence="6">
    <location>
        <begin position="203"/>
        <end position="222"/>
    </location>
</feature>
<evidence type="ECO:0000256" key="1">
    <source>
        <dbReference type="ARBA" id="ARBA00004651"/>
    </source>
</evidence>
<dbReference type="InterPro" id="IPR000731">
    <property type="entry name" value="SSD"/>
</dbReference>
<dbReference type="InterPro" id="IPR050545">
    <property type="entry name" value="Mycobact_MmpL"/>
</dbReference>
<keyword evidence="5 6" id="KW-0472">Membrane</keyword>
<evidence type="ECO:0000256" key="6">
    <source>
        <dbReference type="SAM" id="Phobius"/>
    </source>
</evidence>
<dbReference type="Gene3D" id="1.20.1640.10">
    <property type="entry name" value="Multidrug efflux transporter AcrB transmembrane domain"/>
    <property type="match status" value="2"/>
</dbReference>
<dbReference type="PANTHER" id="PTHR33406">
    <property type="entry name" value="MEMBRANE PROTEIN MJ1562-RELATED"/>
    <property type="match status" value="1"/>
</dbReference>
<feature type="transmembrane region" description="Helical" evidence="6">
    <location>
        <begin position="307"/>
        <end position="327"/>
    </location>
</feature>
<name>A0A098Y3C3_9ACTN</name>
<feature type="transmembrane region" description="Helical" evidence="6">
    <location>
        <begin position="574"/>
        <end position="595"/>
    </location>
</feature>
<proteinExistence type="predicted"/>
<dbReference type="AlphaFoldDB" id="A0A098Y3C3"/>
<keyword evidence="2" id="KW-1003">Cell membrane</keyword>